<keyword evidence="1" id="KW-0413">Isomerase</keyword>
<name>A0A328E0M8_9ASTE</name>
<sequence length="91" mass="10083">MVGRYIDGGKISLGTRSFKPGWIWTQIEVVRKTSSGGAMAITVLNVAEKPSVAKAVAGIVSNNQMRSRNGRSVYNKIYEFNYNIQNHSCQM</sequence>
<evidence type="ECO:0000313" key="2">
    <source>
        <dbReference type="EMBL" id="RAL51532.1"/>
    </source>
</evidence>
<comment type="similarity">
    <text evidence="1">Belongs to the type IA topoisomerase family.</text>
</comment>
<reference evidence="2 3" key="1">
    <citation type="submission" date="2018-06" db="EMBL/GenBank/DDBJ databases">
        <title>The Genome of Cuscuta australis (Dodder) Provides Insight into the Evolution of Plant Parasitism.</title>
        <authorList>
            <person name="Liu H."/>
        </authorList>
    </citation>
    <scope>NUCLEOTIDE SEQUENCE [LARGE SCALE GENOMIC DNA]</scope>
    <source>
        <strain evidence="3">cv. Yunnan</strain>
        <tissue evidence="2">Vines</tissue>
    </source>
</reference>
<dbReference type="GO" id="GO:0006310">
    <property type="term" value="P:DNA recombination"/>
    <property type="evidence" value="ECO:0007669"/>
    <property type="project" value="TreeGrafter"/>
</dbReference>
<dbReference type="InterPro" id="IPR023405">
    <property type="entry name" value="Topo_IA_core_domain"/>
</dbReference>
<dbReference type="GO" id="GO:0031422">
    <property type="term" value="C:RecQ family helicase-topoisomerase III complex"/>
    <property type="evidence" value="ECO:0007669"/>
    <property type="project" value="TreeGrafter"/>
</dbReference>
<organism evidence="2 3">
    <name type="scientific">Cuscuta australis</name>
    <dbReference type="NCBI Taxonomy" id="267555"/>
    <lineage>
        <taxon>Eukaryota</taxon>
        <taxon>Viridiplantae</taxon>
        <taxon>Streptophyta</taxon>
        <taxon>Embryophyta</taxon>
        <taxon>Tracheophyta</taxon>
        <taxon>Spermatophyta</taxon>
        <taxon>Magnoliopsida</taxon>
        <taxon>eudicotyledons</taxon>
        <taxon>Gunneridae</taxon>
        <taxon>Pentapetalae</taxon>
        <taxon>asterids</taxon>
        <taxon>lamiids</taxon>
        <taxon>Solanales</taxon>
        <taxon>Convolvulaceae</taxon>
        <taxon>Cuscuteae</taxon>
        <taxon>Cuscuta</taxon>
        <taxon>Cuscuta subgen. Grammica</taxon>
        <taxon>Cuscuta sect. Cleistogrammica</taxon>
    </lineage>
</organism>
<protein>
    <recommendedName>
        <fullName evidence="1">DNA topoisomerase</fullName>
        <ecNumber evidence="1">5.6.2.1</ecNumber>
    </recommendedName>
</protein>
<dbReference type="EMBL" id="NQVE01000050">
    <property type="protein sequence ID" value="RAL51532.1"/>
    <property type="molecule type" value="Genomic_DNA"/>
</dbReference>
<dbReference type="EC" id="5.6.2.1" evidence="1"/>
<dbReference type="PANTHER" id="PTHR11390:SF21">
    <property type="entry name" value="DNA TOPOISOMERASE 3-ALPHA"/>
    <property type="match status" value="1"/>
</dbReference>
<dbReference type="GO" id="GO:0006265">
    <property type="term" value="P:DNA topological change"/>
    <property type="evidence" value="ECO:0007669"/>
    <property type="project" value="InterPro"/>
</dbReference>
<keyword evidence="1" id="KW-0799">Topoisomerase</keyword>
<dbReference type="GO" id="GO:0005634">
    <property type="term" value="C:nucleus"/>
    <property type="evidence" value="ECO:0007669"/>
    <property type="project" value="TreeGrafter"/>
</dbReference>
<accession>A0A328E0M8</accession>
<dbReference type="AlphaFoldDB" id="A0A328E0M8"/>
<evidence type="ECO:0000313" key="3">
    <source>
        <dbReference type="Proteomes" id="UP000249390"/>
    </source>
</evidence>
<keyword evidence="1" id="KW-0238">DNA-binding</keyword>
<dbReference type="GO" id="GO:0003677">
    <property type="term" value="F:DNA binding"/>
    <property type="evidence" value="ECO:0007669"/>
    <property type="project" value="UniProtKB-KW"/>
</dbReference>
<dbReference type="Proteomes" id="UP000249390">
    <property type="component" value="Unassembled WGS sequence"/>
</dbReference>
<evidence type="ECO:0000256" key="1">
    <source>
        <dbReference type="RuleBase" id="RU362092"/>
    </source>
</evidence>
<dbReference type="SUPFAM" id="SSF56712">
    <property type="entry name" value="Prokaryotic type I DNA topoisomerase"/>
    <property type="match status" value="1"/>
</dbReference>
<proteinExistence type="inferred from homology"/>
<dbReference type="GO" id="GO:0006281">
    <property type="term" value="P:DNA repair"/>
    <property type="evidence" value="ECO:0007669"/>
    <property type="project" value="TreeGrafter"/>
</dbReference>
<gene>
    <name evidence="2" type="ORF">DM860_011034</name>
</gene>
<comment type="caution">
    <text evidence="2">The sequence shown here is derived from an EMBL/GenBank/DDBJ whole genome shotgun (WGS) entry which is preliminary data.</text>
</comment>
<comment type="function">
    <text evidence="1">Introduces a single-strand break via transesterification at a target site in duplex DNA. Releases the supercoiling and torsional tension of DNA introduced during the DNA replication and transcription by transiently cleaving and rejoining one strand of the DNA duplex. The scissile phosphodiester is attacked by the catalytic tyrosine of the enzyme, resulting in the formation of a DNA-(5'-phosphotyrosyl)-enzyme intermediate and the expulsion of a 3'-OH DNA strand.</text>
</comment>
<dbReference type="InterPro" id="IPR000380">
    <property type="entry name" value="Topo_IA"/>
</dbReference>
<dbReference type="GO" id="GO:0003917">
    <property type="term" value="F:DNA topoisomerase type I (single strand cut, ATP-independent) activity"/>
    <property type="evidence" value="ECO:0007669"/>
    <property type="project" value="UniProtKB-EC"/>
</dbReference>
<dbReference type="PANTHER" id="PTHR11390">
    <property type="entry name" value="PROKARYOTIC DNA TOPOISOMERASE"/>
    <property type="match status" value="1"/>
</dbReference>
<keyword evidence="3" id="KW-1185">Reference proteome</keyword>
<comment type="catalytic activity">
    <reaction evidence="1">
        <text>ATP-independent breakage of single-stranded DNA, followed by passage and rejoining.</text>
        <dbReference type="EC" id="5.6.2.1"/>
    </reaction>
</comment>
<dbReference type="Gene3D" id="3.40.50.140">
    <property type="match status" value="1"/>
</dbReference>